<dbReference type="PANTHER" id="PTHR43156:SF2">
    <property type="entry name" value="STAGE II SPORULATION PROTEIN E"/>
    <property type="match status" value="1"/>
</dbReference>
<dbReference type="Gene3D" id="3.60.40.10">
    <property type="entry name" value="PPM-type phosphatase domain"/>
    <property type="match status" value="1"/>
</dbReference>
<feature type="transmembrane region" description="Helical" evidence="2">
    <location>
        <begin position="73"/>
        <end position="102"/>
    </location>
</feature>
<dbReference type="PANTHER" id="PTHR43156">
    <property type="entry name" value="STAGE II SPORULATION PROTEIN E-RELATED"/>
    <property type="match status" value="1"/>
</dbReference>
<evidence type="ECO:0000256" key="1">
    <source>
        <dbReference type="ARBA" id="ARBA00022801"/>
    </source>
</evidence>
<reference evidence="4" key="1">
    <citation type="submission" date="2019-08" db="EMBL/GenBank/DDBJ databases">
        <authorList>
            <person name="Kucharzyk K."/>
            <person name="Murdoch R.W."/>
            <person name="Higgins S."/>
            <person name="Loffler F."/>
        </authorList>
    </citation>
    <scope>NUCLEOTIDE SEQUENCE</scope>
</reference>
<evidence type="ECO:0000256" key="2">
    <source>
        <dbReference type="SAM" id="Phobius"/>
    </source>
</evidence>
<dbReference type="SMART" id="SM00331">
    <property type="entry name" value="PP2C_SIG"/>
    <property type="match status" value="1"/>
</dbReference>
<keyword evidence="1" id="KW-0378">Hydrolase</keyword>
<dbReference type="InterPro" id="IPR001932">
    <property type="entry name" value="PPM-type_phosphatase-like_dom"/>
</dbReference>
<keyword evidence="2" id="KW-1133">Transmembrane helix</keyword>
<dbReference type="EMBL" id="VSSQ01001348">
    <property type="protein sequence ID" value="MPM07542.1"/>
    <property type="molecule type" value="Genomic_DNA"/>
</dbReference>
<organism evidence="4">
    <name type="scientific">bioreactor metagenome</name>
    <dbReference type="NCBI Taxonomy" id="1076179"/>
    <lineage>
        <taxon>unclassified sequences</taxon>
        <taxon>metagenomes</taxon>
        <taxon>ecological metagenomes</taxon>
    </lineage>
</organism>
<feature type="domain" description="PPM-type phosphatase" evidence="3">
    <location>
        <begin position="320"/>
        <end position="532"/>
    </location>
</feature>
<dbReference type="Pfam" id="PF07228">
    <property type="entry name" value="SpoIIE"/>
    <property type="match status" value="1"/>
</dbReference>
<dbReference type="SUPFAM" id="SSF81606">
    <property type="entry name" value="PP2C-like"/>
    <property type="match status" value="1"/>
</dbReference>
<keyword evidence="2" id="KW-0472">Membrane</keyword>
<accession>A0A644WUP6</accession>
<gene>
    <name evidence="4" type="ORF">SDC9_53848</name>
</gene>
<dbReference type="InterPro" id="IPR036457">
    <property type="entry name" value="PPM-type-like_dom_sf"/>
</dbReference>
<sequence length="533" mass="60004">MREVEEMIGKADDKKFNLSLFENIISNEIKHIRKNWFLFMVCFFAARQNIIDEIFPFSVVALSVYSYVKGSSIVMLGTTIAAILSVRFDYTYIIMLTAIYAYFYGFRNEDKKSIVLASSYSASVLFVSKTTILAAEGFNWNGLMLNAFETLFVFSAIILTNEFIRVAGKIKTGSFNTNFHRKRTKKLNTSIADSEKNDTGNIVYLHRAREEAASALEAQDKSSANLYSGTRKHIDIFSEKAKTKIKEQLLWQSISVKYFEVISSNKNTIALSITVKTEKSSDEAEAAVELIVRNVCGVKLKCTERVLASPNYYVLKFKNIRRIKIRTYSASATKEGSSVSGDSFAYAGRLDKYYTVLCDGIGSGHEAFVESNGAVDLLSKFLYTDFSEEQILRTLNSILMFKLTDERFVTFDFNIIDYGTKEIRLYKAGAAPTYIVSKNSVDRISGKSLPMGILDNFEYSSFKREVRVGDMIVMVTDGITDSIGMDEKKNLDKYLEFIAGKDPQTIANSILSYALRGQDSVFDDMTVLVTKIG</sequence>
<dbReference type="InterPro" id="IPR052016">
    <property type="entry name" value="Bact_Sigma-Reg"/>
</dbReference>
<name>A0A644WUP6_9ZZZZ</name>
<comment type="caution">
    <text evidence="4">The sequence shown here is derived from an EMBL/GenBank/DDBJ whole genome shotgun (WGS) entry which is preliminary data.</text>
</comment>
<evidence type="ECO:0000313" key="4">
    <source>
        <dbReference type="EMBL" id="MPM07542.1"/>
    </source>
</evidence>
<feature type="transmembrane region" description="Helical" evidence="2">
    <location>
        <begin position="114"/>
        <end position="134"/>
    </location>
</feature>
<dbReference type="AlphaFoldDB" id="A0A644WUP6"/>
<evidence type="ECO:0000259" key="3">
    <source>
        <dbReference type="SMART" id="SM00331"/>
    </source>
</evidence>
<protein>
    <recommendedName>
        <fullName evidence="3">PPM-type phosphatase domain-containing protein</fullName>
    </recommendedName>
</protein>
<feature type="transmembrane region" description="Helical" evidence="2">
    <location>
        <begin position="36"/>
        <end position="67"/>
    </location>
</feature>
<dbReference type="GO" id="GO:0016791">
    <property type="term" value="F:phosphatase activity"/>
    <property type="evidence" value="ECO:0007669"/>
    <property type="project" value="TreeGrafter"/>
</dbReference>
<keyword evidence="2" id="KW-0812">Transmembrane</keyword>
<proteinExistence type="predicted"/>